<dbReference type="KEGG" id="tsin:OXH18_10670"/>
<feature type="transmembrane region" description="Helical" evidence="1">
    <location>
        <begin position="39"/>
        <end position="57"/>
    </location>
</feature>
<evidence type="ECO:0000256" key="1">
    <source>
        <dbReference type="SAM" id="Phobius"/>
    </source>
</evidence>
<name>A0A9E8ZFI1_9CYAN</name>
<sequence length="74" mass="8725">MLRLDDGTHFIYHPFAATNSAQAFRCGCLTKFKQSSPVFLDRFTQLMLLVLMLVRMVRMRTPVLRRYRVSYPIV</sequence>
<dbReference type="Proteomes" id="UP001163152">
    <property type="component" value="Chromosome"/>
</dbReference>
<keyword evidence="1" id="KW-0812">Transmembrane</keyword>
<keyword evidence="3" id="KW-1185">Reference proteome</keyword>
<protein>
    <submittedName>
        <fullName evidence="2">Uncharacterized protein</fullName>
    </submittedName>
</protein>
<evidence type="ECO:0000313" key="2">
    <source>
        <dbReference type="EMBL" id="WAL62425.1"/>
    </source>
</evidence>
<organism evidence="2 3">
    <name type="scientific">Thermocoleostomius sinensis A174</name>
    <dbReference type="NCBI Taxonomy" id="2016057"/>
    <lineage>
        <taxon>Bacteria</taxon>
        <taxon>Bacillati</taxon>
        <taxon>Cyanobacteriota</taxon>
        <taxon>Cyanophyceae</taxon>
        <taxon>Oculatellales</taxon>
        <taxon>Oculatellaceae</taxon>
        <taxon>Thermocoleostomius</taxon>
    </lineage>
</organism>
<dbReference type="EMBL" id="CP113797">
    <property type="protein sequence ID" value="WAL62425.1"/>
    <property type="molecule type" value="Genomic_DNA"/>
</dbReference>
<keyword evidence="1" id="KW-1133">Transmembrane helix</keyword>
<accession>A0A9E8ZFI1</accession>
<gene>
    <name evidence="2" type="ORF">OXH18_10670</name>
</gene>
<dbReference type="AlphaFoldDB" id="A0A9E8ZFI1"/>
<proteinExistence type="predicted"/>
<dbReference type="RefSeq" id="WP_268612765.1">
    <property type="nucleotide sequence ID" value="NZ_CP113797.1"/>
</dbReference>
<reference evidence="2" key="1">
    <citation type="submission" date="2022-12" db="EMBL/GenBank/DDBJ databases">
        <title>Polyphasic identification of a Novel Hot-Spring Cyanobacterium Ocullathermofonsia sinensis gen nov. sp. nov. and Genomic Insights on its Adaptations to the Thermal Habitat.</title>
        <authorList>
            <person name="Daroch M."/>
            <person name="Tang J."/>
            <person name="Jiang Y."/>
        </authorList>
    </citation>
    <scope>NUCLEOTIDE SEQUENCE</scope>
    <source>
        <strain evidence="2">PKUAC-SCTA174</strain>
    </source>
</reference>
<keyword evidence="1" id="KW-0472">Membrane</keyword>
<evidence type="ECO:0000313" key="3">
    <source>
        <dbReference type="Proteomes" id="UP001163152"/>
    </source>
</evidence>